<gene>
    <name evidence="1" type="ORF">ERX46_06775</name>
</gene>
<sequence>MSTTGVTVYKHYCSHGGMFYGVYVDVAHGCEPEETEEAVTAHDCCATSGESGLKVEEDCCTSDVRMYQIDTDLATNDVKFEFVNNFTYSFSNSVLFSIPEFKEVSTLNKAPPVLSTLERLSLIQMYLI</sequence>
<evidence type="ECO:0000313" key="2">
    <source>
        <dbReference type="Proteomes" id="UP000293952"/>
    </source>
</evidence>
<protein>
    <submittedName>
        <fullName evidence="1">Uncharacterized protein</fullName>
    </submittedName>
</protein>
<dbReference type="OrthoDB" id="1467594at2"/>
<reference evidence="1 2" key="1">
    <citation type="submission" date="2019-02" db="EMBL/GenBank/DDBJ databases">
        <title>Genome sequence of the sea-ice species Brumimicrobium glaciale.</title>
        <authorList>
            <person name="Bowman J.P."/>
        </authorList>
    </citation>
    <scope>NUCLEOTIDE SEQUENCE [LARGE SCALE GENOMIC DNA]</scope>
    <source>
        <strain evidence="1 2">IC156</strain>
    </source>
</reference>
<dbReference type="AlphaFoldDB" id="A0A4Q4KNP2"/>
<dbReference type="EMBL" id="SETE01000002">
    <property type="protein sequence ID" value="RYM35073.1"/>
    <property type="molecule type" value="Genomic_DNA"/>
</dbReference>
<keyword evidence="2" id="KW-1185">Reference proteome</keyword>
<accession>A0A4Q4KNP2</accession>
<dbReference type="NCBIfam" id="NF047658">
    <property type="entry name" value="HYC_CC_PP"/>
    <property type="match status" value="1"/>
</dbReference>
<proteinExistence type="predicted"/>
<organism evidence="1 2">
    <name type="scientific">Brumimicrobium glaciale</name>
    <dbReference type="NCBI Taxonomy" id="200475"/>
    <lineage>
        <taxon>Bacteria</taxon>
        <taxon>Pseudomonadati</taxon>
        <taxon>Bacteroidota</taxon>
        <taxon>Flavobacteriia</taxon>
        <taxon>Flavobacteriales</taxon>
        <taxon>Crocinitomicaceae</taxon>
        <taxon>Brumimicrobium</taxon>
    </lineage>
</organism>
<dbReference type="InterPro" id="IPR058060">
    <property type="entry name" value="HYC_CC_PP"/>
</dbReference>
<evidence type="ECO:0000313" key="1">
    <source>
        <dbReference type="EMBL" id="RYM35073.1"/>
    </source>
</evidence>
<comment type="caution">
    <text evidence="1">The sequence shown here is derived from an EMBL/GenBank/DDBJ whole genome shotgun (WGS) entry which is preliminary data.</text>
</comment>
<name>A0A4Q4KNP2_9FLAO</name>
<dbReference type="Proteomes" id="UP000293952">
    <property type="component" value="Unassembled WGS sequence"/>
</dbReference>